<protein>
    <submittedName>
        <fullName evidence="2">DUF2252 domain-containing protein</fullName>
    </submittedName>
</protein>
<feature type="region of interest" description="Disordered" evidence="1">
    <location>
        <begin position="27"/>
        <end position="51"/>
    </location>
</feature>
<evidence type="ECO:0000313" key="2">
    <source>
        <dbReference type="EMBL" id="MCU9837308.1"/>
    </source>
</evidence>
<dbReference type="EMBL" id="JAOVQN010000004">
    <property type="protein sequence ID" value="MCU9837308.1"/>
    <property type="molecule type" value="Genomic_DNA"/>
</dbReference>
<reference evidence="2 3" key="1">
    <citation type="submission" date="2022-10" db="EMBL/GenBank/DDBJ databases">
        <title>Ruegeria sp. nov., isolated from ocean surface water.</title>
        <authorList>
            <person name="He W."/>
            <person name="Wang L."/>
            <person name="Zhang D.-F."/>
        </authorList>
    </citation>
    <scope>NUCLEOTIDE SEQUENCE [LARGE SCALE GENOMIC DNA]</scope>
    <source>
        <strain evidence="2 3">WL0004</strain>
    </source>
</reference>
<proteinExistence type="predicted"/>
<dbReference type="Proteomes" id="UP001321014">
    <property type="component" value="Unassembled WGS sequence"/>
</dbReference>
<feature type="compositionally biased region" description="Basic and acidic residues" evidence="1">
    <location>
        <begin position="27"/>
        <end position="42"/>
    </location>
</feature>
<dbReference type="InterPro" id="IPR018721">
    <property type="entry name" value="DUF2252"/>
</dbReference>
<accession>A0ABT2WNT0</accession>
<sequence length="479" mass="52529">MNHIPSTSPDDSGSAIYRDFLQTPLARSERRAAGKALRERTPRAHHGIYVPRPDRPDPIATILAQNQGRVESLVPVRMGRMLASPFAFLRGSAAVMAADLAPSPRTGIPVMACGDMHVSNFGLFASAERNLVFAINDFDETHPGPWEWDVKRLAASAAVAARFLGGDRHAAEEAAHAAVSGYVRWIDRYSKLGLLEVWYCQIDEQDILDVCPKDLRKTTRKLLDKARARGHFTALDRLTHTVDGDQRLIEDRPIIVRETHMPDGRSVEQALDRMLQSYVASLSYDRRRLLMRYTLIDAVRKVVGVGSVGLECWVLFLRGEGKDDPLFLQVKEARPSVLAPYAESQLPMENQGHRVVAGQRLIQGSPDIFLGWGPNDGVPGKQYYVRQLADMKGGVKFAEGDKAAVKGLASYARLCGRALALAHAKSGDAAMISGYCGCSDALPDALARFALAYAEQTEADHAALDKAARAGRFAYVVGK</sequence>
<keyword evidence="3" id="KW-1185">Reference proteome</keyword>
<gene>
    <name evidence="2" type="ORF">OEZ49_05980</name>
</gene>
<evidence type="ECO:0000313" key="3">
    <source>
        <dbReference type="Proteomes" id="UP001321014"/>
    </source>
</evidence>
<organism evidence="2 3">
    <name type="scientific">Ruegeria marisflavi</name>
    <dbReference type="NCBI Taxonomy" id="2984152"/>
    <lineage>
        <taxon>Bacteria</taxon>
        <taxon>Pseudomonadati</taxon>
        <taxon>Pseudomonadota</taxon>
        <taxon>Alphaproteobacteria</taxon>
        <taxon>Rhodobacterales</taxon>
        <taxon>Roseobacteraceae</taxon>
        <taxon>Ruegeria</taxon>
    </lineage>
</organism>
<dbReference type="RefSeq" id="WP_263387447.1">
    <property type="nucleotide sequence ID" value="NZ_JAOVQN010000004.1"/>
</dbReference>
<name>A0ABT2WNT0_9RHOB</name>
<dbReference type="PANTHER" id="PTHR39441">
    <property type="entry name" value="DUF2252 DOMAIN-CONTAINING PROTEIN"/>
    <property type="match status" value="1"/>
</dbReference>
<dbReference type="PANTHER" id="PTHR39441:SF1">
    <property type="entry name" value="DUF2252 DOMAIN-CONTAINING PROTEIN"/>
    <property type="match status" value="1"/>
</dbReference>
<evidence type="ECO:0000256" key="1">
    <source>
        <dbReference type="SAM" id="MobiDB-lite"/>
    </source>
</evidence>
<comment type="caution">
    <text evidence="2">The sequence shown here is derived from an EMBL/GenBank/DDBJ whole genome shotgun (WGS) entry which is preliminary data.</text>
</comment>
<dbReference type="Pfam" id="PF10009">
    <property type="entry name" value="DUF2252"/>
    <property type="match status" value="1"/>
</dbReference>